<dbReference type="PANTHER" id="PTHR31616">
    <property type="entry name" value="TREHALASE"/>
    <property type="match status" value="1"/>
</dbReference>
<feature type="domain" description="GH15-like" evidence="2">
    <location>
        <begin position="375"/>
        <end position="750"/>
    </location>
</feature>
<evidence type="ECO:0000259" key="2">
    <source>
        <dbReference type="Pfam" id="PF00723"/>
    </source>
</evidence>
<dbReference type="AlphaFoldDB" id="A0A1C7N6U8"/>
<dbReference type="InterPro" id="IPR008928">
    <property type="entry name" value="6-hairpin_glycosidase_sf"/>
</dbReference>
<accession>A0A1C7N6U8</accession>
<sequence>MSFSENNDDKDRSYGLQLEYEIEESEKPCEQLPDGVRYIADTRRQSVMNNRADECSNERNDKEKPGTNTNVEDTRCNVRKRGYLPIENYGIIGNMRTIALVGTDASVDFFCFPKFDSPSIFCRMLDKDKGGHFSISPRRPHTSNKQMYLPNSNILATRFLSDDGVAEIIDYMHVPAQGQRESTKPLLQWLIRKVRVIRGTVEFKMECYPAFNYAMDDHTTEIVKDDSSEDQKNAAGFEAKLYPEEETNYYAGNDRVVFKSKDLTMDLRHLVRCGDFDCPVIKINIDKECDDHKGPGVWTEFDLKETQEITFIFREAPKHKQDKEKEKKDESAAERRLRLAEDPPLTVSLLDALFRQTSTYWLNWVSQSTYKGSWRENVMRSALTLKLLTYEPTGAVVAAPTFGIPEAIGGPRNWDYRYVWIRDSSFTIYAFLRLGFTHEAGEYMKYISERCSDLNEDGSLNIMYSIDGVKELAEYELDHLDGYRGSRPVRVGNGAYDHLQLDIYGELMDGIYLYNKYGSPISYDMWCSVRQLANYVCDNWNVPDMSIWEVRGRKQQFTYSLVMCWVALDRALRLAEKRVFPCPDRNKWMDARDEIYELVQNKCYNKKLKMFAQSVESPDALDASTLIMPLVFFISPTDPRLLNTIRRTLLPPEKGGLVANDLVFRYNFLTTDDGVGGLEGAFSMCTFWLVEALTRAGRYDRKLLDRAVVMFEKMLSYGNHLGLFSEEVARSGELLGNFPQAFTHLSFISVQICSQLNATENIRGIHFSFSKDGAIHSLRFWTRIKSVYAIDIEVDDRFVALKSHRFNRRSPSEDDMLASPKLVYVNYHNVDEKNHDKHMFLESPPAWSPPYSEKTINHLA</sequence>
<protein>
    <submittedName>
        <fullName evidence="4">Uncharacterized protein C4H3.03c</fullName>
    </submittedName>
</protein>
<evidence type="ECO:0000313" key="5">
    <source>
        <dbReference type="Proteomes" id="UP000093000"/>
    </source>
</evidence>
<dbReference type="Gene3D" id="1.50.10.10">
    <property type="match status" value="1"/>
</dbReference>
<evidence type="ECO:0000259" key="3">
    <source>
        <dbReference type="Pfam" id="PF19291"/>
    </source>
</evidence>
<reference evidence="4 5" key="1">
    <citation type="submission" date="2016-03" db="EMBL/GenBank/DDBJ databases">
        <title>Choanephora cucurbitarum.</title>
        <authorList>
            <person name="Min B."/>
            <person name="Park H."/>
            <person name="Park J.-H."/>
            <person name="Shin H.-D."/>
            <person name="Choi I.-G."/>
        </authorList>
    </citation>
    <scope>NUCLEOTIDE SEQUENCE [LARGE SCALE GENOMIC DNA]</scope>
    <source>
        <strain evidence="4 5">KUS-F28377</strain>
    </source>
</reference>
<proteinExistence type="predicted"/>
<feature type="domain" description="Trehalase-like N-terminal" evidence="3">
    <location>
        <begin position="84"/>
        <end position="214"/>
    </location>
</feature>
<dbReference type="STRING" id="101091.A0A1C7N6U8"/>
<feature type="region of interest" description="Disordered" evidence="1">
    <location>
        <begin position="49"/>
        <end position="72"/>
    </location>
</feature>
<dbReference type="FunCoup" id="A0A1C7N6U8">
    <property type="interactions" value="2"/>
</dbReference>
<name>A0A1C7N6U8_9FUNG</name>
<dbReference type="InParanoid" id="A0A1C7N6U8"/>
<evidence type="ECO:0000256" key="1">
    <source>
        <dbReference type="SAM" id="MobiDB-lite"/>
    </source>
</evidence>
<dbReference type="GO" id="GO:0005975">
    <property type="term" value="P:carbohydrate metabolic process"/>
    <property type="evidence" value="ECO:0007669"/>
    <property type="project" value="InterPro"/>
</dbReference>
<dbReference type="GO" id="GO:0004553">
    <property type="term" value="F:hydrolase activity, hydrolyzing O-glycosyl compounds"/>
    <property type="evidence" value="ECO:0007669"/>
    <property type="project" value="UniProtKB-ARBA"/>
</dbReference>
<evidence type="ECO:0000313" key="4">
    <source>
        <dbReference type="EMBL" id="OBZ83044.1"/>
    </source>
</evidence>
<keyword evidence="5" id="KW-1185">Reference proteome</keyword>
<comment type="caution">
    <text evidence="4">The sequence shown here is derived from an EMBL/GenBank/DDBJ whole genome shotgun (WGS) entry which is preliminary data.</text>
</comment>
<feature type="compositionally biased region" description="Basic and acidic residues" evidence="1">
    <location>
        <begin position="51"/>
        <end position="65"/>
    </location>
</feature>
<dbReference type="InterPro" id="IPR045582">
    <property type="entry name" value="Trehalase-like_N"/>
</dbReference>
<dbReference type="Pfam" id="PF00723">
    <property type="entry name" value="Glyco_hydro_15"/>
    <property type="match status" value="1"/>
</dbReference>
<dbReference type="Pfam" id="PF19291">
    <property type="entry name" value="TREH_N"/>
    <property type="match status" value="1"/>
</dbReference>
<dbReference type="OrthoDB" id="406733at2759"/>
<dbReference type="EMBL" id="LUGH01000733">
    <property type="protein sequence ID" value="OBZ83044.1"/>
    <property type="molecule type" value="Genomic_DNA"/>
</dbReference>
<dbReference type="SUPFAM" id="SSF48208">
    <property type="entry name" value="Six-hairpin glycosidases"/>
    <property type="match status" value="1"/>
</dbReference>
<dbReference type="PANTHER" id="PTHR31616:SF0">
    <property type="entry name" value="GLUCAN 1,4-ALPHA-GLUCOSIDASE"/>
    <property type="match status" value="1"/>
</dbReference>
<organism evidence="4 5">
    <name type="scientific">Choanephora cucurbitarum</name>
    <dbReference type="NCBI Taxonomy" id="101091"/>
    <lineage>
        <taxon>Eukaryota</taxon>
        <taxon>Fungi</taxon>
        <taxon>Fungi incertae sedis</taxon>
        <taxon>Mucoromycota</taxon>
        <taxon>Mucoromycotina</taxon>
        <taxon>Mucoromycetes</taxon>
        <taxon>Mucorales</taxon>
        <taxon>Mucorineae</taxon>
        <taxon>Choanephoraceae</taxon>
        <taxon>Choanephoroideae</taxon>
        <taxon>Choanephora</taxon>
    </lineage>
</organism>
<dbReference type="InterPro" id="IPR012341">
    <property type="entry name" value="6hp_glycosidase-like_sf"/>
</dbReference>
<dbReference type="InterPro" id="IPR011613">
    <property type="entry name" value="GH15-like"/>
</dbReference>
<dbReference type="Proteomes" id="UP000093000">
    <property type="component" value="Unassembled WGS sequence"/>
</dbReference>
<gene>
    <name evidence="4" type="ORF">A0J61_08906</name>
</gene>